<accession>A0ABU7AR84</accession>
<protein>
    <submittedName>
        <fullName evidence="2">Uncharacterized protein</fullName>
    </submittedName>
</protein>
<proteinExistence type="predicted"/>
<sequence length="83" mass="8819">MVKTRPSSLPADVLASEGIPLKDAAPEFGHSSDVCDIPLVSNLLPSSFRSSSQLSSSHAPGFAKLNRRDGEEKLTFDAPNLPL</sequence>
<keyword evidence="3" id="KW-1185">Reference proteome</keyword>
<evidence type="ECO:0000313" key="2">
    <source>
        <dbReference type="EMBL" id="MED6240058.1"/>
    </source>
</evidence>
<gene>
    <name evidence="2" type="ORF">ATANTOWER_015436</name>
</gene>
<evidence type="ECO:0000256" key="1">
    <source>
        <dbReference type="SAM" id="MobiDB-lite"/>
    </source>
</evidence>
<dbReference type="Proteomes" id="UP001345963">
    <property type="component" value="Unassembled WGS sequence"/>
</dbReference>
<name>A0ABU7AR84_9TELE</name>
<feature type="compositionally biased region" description="Low complexity" evidence="1">
    <location>
        <begin position="48"/>
        <end position="57"/>
    </location>
</feature>
<feature type="region of interest" description="Disordered" evidence="1">
    <location>
        <begin position="48"/>
        <end position="83"/>
    </location>
</feature>
<comment type="caution">
    <text evidence="2">The sequence shown here is derived from an EMBL/GenBank/DDBJ whole genome shotgun (WGS) entry which is preliminary data.</text>
</comment>
<dbReference type="EMBL" id="JAHUTI010022867">
    <property type="protein sequence ID" value="MED6240058.1"/>
    <property type="molecule type" value="Genomic_DNA"/>
</dbReference>
<evidence type="ECO:0000313" key="3">
    <source>
        <dbReference type="Proteomes" id="UP001345963"/>
    </source>
</evidence>
<organism evidence="2 3">
    <name type="scientific">Ataeniobius toweri</name>
    <dbReference type="NCBI Taxonomy" id="208326"/>
    <lineage>
        <taxon>Eukaryota</taxon>
        <taxon>Metazoa</taxon>
        <taxon>Chordata</taxon>
        <taxon>Craniata</taxon>
        <taxon>Vertebrata</taxon>
        <taxon>Euteleostomi</taxon>
        <taxon>Actinopterygii</taxon>
        <taxon>Neopterygii</taxon>
        <taxon>Teleostei</taxon>
        <taxon>Neoteleostei</taxon>
        <taxon>Acanthomorphata</taxon>
        <taxon>Ovalentaria</taxon>
        <taxon>Atherinomorphae</taxon>
        <taxon>Cyprinodontiformes</taxon>
        <taxon>Goodeidae</taxon>
        <taxon>Ataeniobius</taxon>
    </lineage>
</organism>
<feature type="compositionally biased region" description="Basic and acidic residues" evidence="1">
    <location>
        <begin position="66"/>
        <end position="75"/>
    </location>
</feature>
<reference evidence="2 3" key="1">
    <citation type="submission" date="2021-07" db="EMBL/GenBank/DDBJ databases">
        <authorList>
            <person name="Palmer J.M."/>
        </authorList>
    </citation>
    <scope>NUCLEOTIDE SEQUENCE [LARGE SCALE GENOMIC DNA]</scope>
    <source>
        <strain evidence="2 3">AT_MEX2019</strain>
        <tissue evidence="2">Muscle</tissue>
    </source>
</reference>